<gene>
    <name evidence="2" type="ORF">SK571_40585</name>
</gene>
<accession>A0ABU4U6T3</accession>
<evidence type="ECO:0000313" key="3">
    <source>
        <dbReference type="Proteomes" id="UP001271792"/>
    </source>
</evidence>
<dbReference type="EMBL" id="JAXAVV010000031">
    <property type="protein sequence ID" value="MDX8055711.1"/>
    <property type="molecule type" value="Genomic_DNA"/>
</dbReference>
<protein>
    <submittedName>
        <fullName evidence="2">Uncharacterized protein</fullName>
    </submittedName>
</protein>
<reference evidence="2 3" key="1">
    <citation type="submission" date="2023-11" db="EMBL/GenBank/DDBJ databases">
        <title>Lentzea sokolovensis, sp. nov., Lentzea kristufkii, sp. nov., and Lentzea miocenensis, sp. nov., rare actinobacteria from Sokolov Coal Basin, Miocene lacustrine sediment, Czech Republic.</title>
        <authorList>
            <person name="Lara A."/>
            <person name="Kotroba L."/>
            <person name="Nouioui I."/>
            <person name="Neumann-Schaal M."/>
            <person name="Mast Y."/>
            <person name="Chronakova A."/>
        </authorList>
    </citation>
    <scope>NUCLEOTIDE SEQUENCE [LARGE SCALE GENOMIC DNA]</scope>
    <source>
        <strain evidence="2 3">BCCO 10_0798</strain>
    </source>
</reference>
<sequence length="55" mass="5754">MPQPSGDPDLVVGPGGDPVADEEVLRQTQGPDTAKYLPLAGLMLVGPRAGRLLRM</sequence>
<evidence type="ECO:0000256" key="1">
    <source>
        <dbReference type="SAM" id="MobiDB-lite"/>
    </source>
</evidence>
<proteinExistence type="predicted"/>
<dbReference type="Proteomes" id="UP001271792">
    <property type="component" value="Unassembled WGS sequence"/>
</dbReference>
<reference evidence="2 3" key="2">
    <citation type="submission" date="2023-11" db="EMBL/GenBank/DDBJ databases">
        <authorList>
            <person name="Lara A.C."/>
            <person name="Chronakova A."/>
        </authorList>
    </citation>
    <scope>NUCLEOTIDE SEQUENCE [LARGE SCALE GENOMIC DNA]</scope>
    <source>
        <strain evidence="2 3">BCCO 10_0798</strain>
    </source>
</reference>
<comment type="caution">
    <text evidence="2">The sequence shown here is derived from an EMBL/GenBank/DDBJ whole genome shotgun (WGS) entry which is preliminary data.</text>
</comment>
<feature type="compositionally biased region" description="Low complexity" evidence="1">
    <location>
        <begin position="1"/>
        <end position="12"/>
    </location>
</feature>
<organism evidence="2 3">
    <name type="scientific">Lentzea kristufekii</name>
    <dbReference type="NCBI Taxonomy" id="3095430"/>
    <lineage>
        <taxon>Bacteria</taxon>
        <taxon>Bacillati</taxon>
        <taxon>Actinomycetota</taxon>
        <taxon>Actinomycetes</taxon>
        <taxon>Pseudonocardiales</taxon>
        <taxon>Pseudonocardiaceae</taxon>
        <taxon>Lentzea</taxon>
    </lineage>
</organism>
<keyword evidence="3" id="KW-1185">Reference proteome</keyword>
<evidence type="ECO:0000313" key="2">
    <source>
        <dbReference type="EMBL" id="MDX8055711.1"/>
    </source>
</evidence>
<name>A0ABU4U6T3_9PSEU</name>
<dbReference type="RefSeq" id="WP_319989435.1">
    <property type="nucleotide sequence ID" value="NZ_JAXAVV010000031.1"/>
</dbReference>
<feature type="region of interest" description="Disordered" evidence="1">
    <location>
        <begin position="1"/>
        <end position="21"/>
    </location>
</feature>